<protein>
    <recommendedName>
        <fullName evidence="2">Tyr recombinase domain-containing protein</fullName>
    </recommendedName>
</protein>
<gene>
    <name evidence="3" type="ORF">J057_00564</name>
</gene>
<name>N6X101_9GAMM</name>
<dbReference type="GO" id="GO:0003677">
    <property type="term" value="F:DNA binding"/>
    <property type="evidence" value="ECO:0007669"/>
    <property type="project" value="InterPro"/>
</dbReference>
<dbReference type="HOGENOM" id="CLU_3063225_0_0_6"/>
<dbReference type="InterPro" id="IPR002104">
    <property type="entry name" value="Integrase_catalytic"/>
</dbReference>
<dbReference type="PATRIC" id="fig|626887.3.peg.107"/>
<dbReference type="Gene3D" id="1.10.443.10">
    <property type="entry name" value="Intergrase catalytic core"/>
    <property type="match status" value="1"/>
</dbReference>
<dbReference type="AlphaFoldDB" id="N6X101"/>
<dbReference type="OrthoDB" id="9801717at2"/>
<dbReference type="eggNOG" id="COG0582">
    <property type="taxonomic scope" value="Bacteria"/>
</dbReference>
<evidence type="ECO:0000313" key="4">
    <source>
        <dbReference type="Proteomes" id="UP000013165"/>
    </source>
</evidence>
<dbReference type="Pfam" id="PF00589">
    <property type="entry name" value="Phage_integrase"/>
    <property type="match status" value="1"/>
</dbReference>
<dbReference type="STRING" id="626887.J057_00564"/>
<organism evidence="3 4">
    <name type="scientific">Marinobacter nanhaiticus D15-8W</name>
    <dbReference type="NCBI Taxonomy" id="626887"/>
    <lineage>
        <taxon>Bacteria</taxon>
        <taxon>Pseudomonadati</taxon>
        <taxon>Pseudomonadota</taxon>
        <taxon>Gammaproteobacteria</taxon>
        <taxon>Pseudomonadales</taxon>
        <taxon>Marinobacteraceae</taxon>
        <taxon>Marinobacter</taxon>
    </lineage>
</organism>
<dbReference type="Proteomes" id="UP000013165">
    <property type="component" value="Unassembled WGS sequence"/>
</dbReference>
<evidence type="ECO:0000313" key="3">
    <source>
        <dbReference type="EMBL" id="ENO17112.2"/>
    </source>
</evidence>
<dbReference type="GO" id="GO:0015074">
    <property type="term" value="P:DNA integration"/>
    <property type="evidence" value="ECO:0007669"/>
    <property type="project" value="InterPro"/>
</dbReference>
<keyword evidence="4" id="KW-1185">Reference proteome</keyword>
<dbReference type="InterPro" id="IPR013762">
    <property type="entry name" value="Integrase-like_cat_sf"/>
</dbReference>
<dbReference type="SUPFAM" id="SSF56349">
    <property type="entry name" value="DNA breaking-rejoining enzymes"/>
    <property type="match status" value="1"/>
</dbReference>
<dbReference type="InterPro" id="IPR011010">
    <property type="entry name" value="DNA_brk_join_enz"/>
</dbReference>
<dbReference type="EMBL" id="APLQ01000005">
    <property type="protein sequence ID" value="ENO17112.2"/>
    <property type="molecule type" value="Genomic_DNA"/>
</dbReference>
<reference evidence="3 4" key="1">
    <citation type="journal article" date="2013" name="Genome Announc.">
        <title>Genome Sequence of the Polycyclic Aromatic Hydrocarbon-Degrading Bacterium Strain Marinobacter nanhaiticus D15-8WT.</title>
        <authorList>
            <person name="Cui Z."/>
            <person name="Gao W."/>
            <person name="Li Q."/>
            <person name="Xu G."/>
            <person name="Zheng L."/>
        </authorList>
    </citation>
    <scope>NUCLEOTIDE SEQUENCE [LARGE SCALE GENOMIC DNA]</scope>
    <source>
        <strain evidence="3 4">D15-8W</strain>
    </source>
</reference>
<dbReference type="GO" id="GO:0006310">
    <property type="term" value="P:DNA recombination"/>
    <property type="evidence" value="ECO:0007669"/>
    <property type="project" value="UniProtKB-KW"/>
</dbReference>
<evidence type="ECO:0000256" key="1">
    <source>
        <dbReference type="ARBA" id="ARBA00023172"/>
    </source>
</evidence>
<accession>N6X101</accession>
<feature type="domain" description="Tyr recombinase" evidence="2">
    <location>
        <begin position="4"/>
        <end position="53"/>
    </location>
</feature>
<evidence type="ECO:0000259" key="2">
    <source>
        <dbReference type="Pfam" id="PF00589"/>
    </source>
</evidence>
<keyword evidence="1" id="KW-0233">DNA recombination</keyword>
<proteinExistence type="predicted"/>
<comment type="caution">
    <text evidence="3">The sequence shown here is derived from an EMBL/GenBank/DDBJ whole genome shotgun (WGS) entry which is preliminary data.</text>
</comment>
<sequence length="68" mass="7611">MLPAGLEPEPLYPEGLRHGFAIALLTGARPIPLTVLRDLLGHTDIKTTEIYLQAVGREKRDMVMQAWE</sequence>